<dbReference type="GO" id="GO:0016887">
    <property type="term" value="F:ATP hydrolysis activity"/>
    <property type="evidence" value="ECO:0007669"/>
    <property type="project" value="InterPro"/>
</dbReference>
<keyword evidence="9" id="KW-0653">Protein transport</keyword>
<comment type="caution">
    <text evidence="14">The sequence shown here is derived from an EMBL/GenBank/DDBJ whole genome shotgun (WGS) entry which is preliminary data.</text>
</comment>
<dbReference type="PANTHER" id="PTHR43776:SF7">
    <property type="entry name" value="D,D-DIPEPTIDE TRANSPORT ATP-BINDING PROTEIN DDPF-RELATED"/>
    <property type="match status" value="1"/>
</dbReference>
<evidence type="ECO:0000256" key="7">
    <source>
        <dbReference type="ARBA" id="ARBA00022840"/>
    </source>
</evidence>
<keyword evidence="7 14" id="KW-0067">ATP-binding</keyword>
<evidence type="ECO:0000256" key="8">
    <source>
        <dbReference type="ARBA" id="ARBA00022856"/>
    </source>
</evidence>
<evidence type="ECO:0000313" key="14">
    <source>
        <dbReference type="EMBL" id="RBO97416.1"/>
    </source>
</evidence>
<dbReference type="Gene3D" id="3.40.50.300">
    <property type="entry name" value="P-loop containing nucleotide triphosphate hydrolases"/>
    <property type="match status" value="1"/>
</dbReference>
<dbReference type="InterPro" id="IPR027417">
    <property type="entry name" value="P-loop_NTPase"/>
</dbReference>
<dbReference type="RefSeq" id="WP_113943432.1">
    <property type="nucleotide sequence ID" value="NZ_JBHEEG010000002.1"/>
</dbReference>
<evidence type="ECO:0000313" key="15">
    <source>
        <dbReference type="Proteomes" id="UP000252893"/>
    </source>
</evidence>
<dbReference type="InterPro" id="IPR003439">
    <property type="entry name" value="ABC_transporter-like_ATP-bd"/>
</dbReference>
<dbReference type="GO" id="GO:0015031">
    <property type="term" value="P:protein transport"/>
    <property type="evidence" value="ECO:0007669"/>
    <property type="project" value="UniProtKB-KW"/>
</dbReference>
<dbReference type="Pfam" id="PF00005">
    <property type="entry name" value="ABC_tran"/>
    <property type="match status" value="1"/>
</dbReference>
<evidence type="ECO:0000256" key="3">
    <source>
        <dbReference type="ARBA" id="ARBA00022448"/>
    </source>
</evidence>
<dbReference type="SMART" id="SM00382">
    <property type="entry name" value="AAA"/>
    <property type="match status" value="1"/>
</dbReference>
<evidence type="ECO:0000256" key="2">
    <source>
        <dbReference type="ARBA" id="ARBA00005417"/>
    </source>
</evidence>
<dbReference type="PANTHER" id="PTHR43776">
    <property type="entry name" value="TRANSPORT ATP-BINDING PROTEIN"/>
    <property type="match status" value="1"/>
</dbReference>
<evidence type="ECO:0000256" key="1">
    <source>
        <dbReference type="ARBA" id="ARBA00004417"/>
    </source>
</evidence>
<evidence type="ECO:0000259" key="13">
    <source>
        <dbReference type="PROSITE" id="PS50893"/>
    </source>
</evidence>
<dbReference type="OrthoDB" id="9815712at2"/>
<dbReference type="EMBL" id="QNRH01000002">
    <property type="protein sequence ID" value="RBO97416.1"/>
    <property type="molecule type" value="Genomic_DNA"/>
</dbReference>
<evidence type="ECO:0000256" key="4">
    <source>
        <dbReference type="ARBA" id="ARBA00022475"/>
    </source>
</evidence>
<dbReference type="InterPro" id="IPR013563">
    <property type="entry name" value="Oligopep_ABC_C"/>
</dbReference>
<protein>
    <submittedName>
        <fullName evidence="14">Peptide/nickel transport system ATP-binding protein</fullName>
    </submittedName>
</protein>
<keyword evidence="15" id="KW-1185">Reference proteome</keyword>
<proteinExistence type="inferred from homology"/>
<dbReference type="GO" id="GO:0005524">
    <property type="term" value="F:ATP binding"/>
    <property type="evidence" value="ECO:0007669"/>
    <property type="project" value="UniProtKB-KW"/>
</dbReference>
<sequence length="339" mass="37128">MNKPLLEAKNLSKIYTSKRGLFAKPTEVKAVDAVSLSIQKGKTLGIVGESGSGKSTTGRLLLGLERPSTGDVRFDDEVLPPARTNEWRALRKRMQLVYQDPLAALDRRLTIATQIEEPLLIHGIGDKESRTARVKELMQSVGLMPHHAARFPHELSGGQRQRVVIARAIACNPELLVCDEAVSALDVSIQAQVVNLLRDLQEKNGIAMVFISHDLKVVRNISDRVAVMYLGRIVEEAPSDVIFQAPQHPYTQALVSSIPVPGTLLSNRIILQGEPPNPAARPSGCAFHPRCRFASERCRTDVPETLHTGKEHSVACHLYDKGQTSHLYDGVSQPVALAG</sequence>
<dbReference type="GO" id="GO:0055085">
    <property type="term" value="P:transmembrane transport"/>
    <property type="evidence" value="ECO:0007669"/>
    <property type="project" value="UniProtKB-ARBA"/>
</dbReference>
<dbReference type="AlphaFoldDB" id="A0A366E4V7"/>
<organism evidence="14 15">
    <name type="scientific">Pseudochrobactrum asaccharolyticum</name>
    <dbReference type="NCBI Taxonomy" id="354351"/>
    <lineage>
        <taxon>Bacteria</taxon>
        <taxon>Pseudomonadati</taxon>
        <taxon>Pseudomonadota</taxon>
        <taxon>Alphaproteobacteria</taxon>
        <taxon>Hyphomicrobiales</taxon>
        <taxon>Brucellaceae</taxon>
        <taxon>Pseudochrobactrum</taxon>
    </lineage>
</organism>
<dbReference type="PROSITE" id="PS50893">
    <property type="entry name" value="ABC_TRANSPORTER_2"/>
    <property type="match status" value="1"/>
</dbReference>
<dbReference type="InterPro" id="IPR017871">
    <property type="entry name" value="ABC_transporter-like_CS"/>
</dbReference>
<dbReference type="GO" id="GO:0015833">
    <property type="term" value="P:peptide transport"/>
    <property type="evidence" value="ECO:0007669"/>
    <property type="project" value="UniProtKB-KW"/>
</dbReference>
<comment type="function">
    <text evidence="12">Probably part of an ABC transporter complex that could be involved in peptide import. Probably responsible for energy coupling to the transport system.</text>
</comment>
<keyword evidence="4" id="KW-1003">Cell membrane</keyword>
<keyword evidence="10" id="KW-1278">Translocase</keyword>
<dbReference type="CDD" id="cd03257">
    <property type="entry name" value="ABC_NikE_OppD_transporters"/>
    <property type="match status" value="1"/>
</dbReference>
<dbReference type="InterPro" id="IPR050319">
    <property type="entry name" value="ABC_transp_ATP-bind"/>
</dbReference>
<comment type="subcellular location">
    <subcellularLocation>
        <location evidence="1">Cell inner membrane</location>
        <topology evidence="1">Peripheral membrane protein</topology>
    </subcellularLocation>
</comment>
<dbReference type="NCBIfam" id="TIGR01727">
    <property type="entry name" value="oligo_HPY"/>
    <property type="match status" value="1"/>
</dbReference>
<keyword evidence="3" id="KW-0813">Transport</keyword>
<dbReference type="SUPFAM" id="SSF52540">
    <property type="entry name" value="P-loop containing nucleoside triphosphate hydrolases"/>
    <property type="match status" value="1"/>
</dbReference>
<keyword evidence="6" id="KW-0547">Nucleotide-binding</keyword>
<accession>A0A366E4V7</accession>
<evidence type="ECO:0000256" key="5">
    <source>
        <dbReference type="ARBA" id="ARBA00022519"/>
    </source>
</evidence>
<dbReference type="FunFam" id="3.40.50.300:FF:000016">
    <property type="entry name" value="Oligopeptide ABC transporter ATP-binding component"/>
    <property type="match status" value="1"/>
</dbReference>
<dbReference type="PROSITE" id="PS00211">
    <property type="entry name" value="ABC_TRANSPORTER_1"/>
    <property type="match status" value="1"/>
</dbReference>
<evidence type="ECO:0000256" key="10">
    <source>
        <dbReference type="ARBA" id="ARBA00022967"/>
    </source>
</evidence>
<keyword evidence="11" id="KW-0472">Membrane</keyword>
<evidence type="ECO:0000256" key="11">
    <source>
        <dbReference type="ARBA" id="ARBA00023136"/>
    </source>
</evidence>
<feature type="domain" description="ABC transporter" evidence="13">
    <location>
        <begin position="6"/>
        <end position="255"/>
    </location>
</feature>
<dbReference type="Pfam" id="PF08352">
    <property type="entry name" value="oligo_HPY"/>
    <property type="match status" value="1"/>
</dbReference>
<gene>
    <name evidence="14" type="ORF">DFR47_102198</name>
</gene>
<evidence type="ECO:0000256" key="6">
    <source>
        <dbReference type="ARBA" id="ARBA00022741"/>
    </source>
</evidence>
<evidence type="ECO:0000256" key="9">
    <source>
        <dbReference type="ARBA" id="ARBA00022927"/>
    </source>
</evidence>
<comment type="similarity">
    <text evidence="2">Belongs to the ABC transporter superfamily.</text>
</comment>
<dbReference type="GO" id="GO:0005886">
    <property type="term" value="C:plasma membrane"/>
    <property type="evidence" value="ECO:0007669"/>
    <property type="project" value="UniProtKB-SubCell"/>
</dbReference>
<evidence type="ECO:0000256" key="12">
    <source>
        <dbReference type="ARBA" id="ARBA00025070"/>
    </source>
</evidence>
<keyword evidence="8" id="KW-0571">Peptide transport</keyword>
<name>A0A366E4V7_9HYPH</name>
<keyword evidence="5" id="KW-0997">Cell inner membrane</keyword>
<dbReference type="InterPro" id="IPR003593">
    <property type="entry name" value="AAA+_ATPase"/>
</dbReference>
<reference evidence="14 15" key="1">
    <citation type="submission" date="2018-06" db="EMBL/GenBank/DDBJ databases">
        <title>Genomic Encyclopedia of Type Strains, Phase IV (KMG-IV): sequencing the most valuable type-strain genomes for metagenomic binning, comparative biology and taxonomic classification.</title>
        <authorList>
            <person name="Goeker M."/>
        </authorList>
    </citation>
    <scope>NUCLEOTIDE SEQUENCE [LARGE SCALE GENOMIC DNA]</scope>
    <source>
        <strain evidence="14 15">DSM 25619</strain>
    </source>
</reference>
<dbReference type="Proteomes" id="UP000252893">
    <property type="component" value="Unassembled WGS sequence"/>
</dbReference>